<dbReference type="OMA" id="EWYEEPD"/>
<accession>Q7S3M3</accession>
<gene>
    <name evidence="1" type="ORF">NCU08220</name>
</gene>
<sequence length="218" mass="25642">MPKSHVSQAKDVSSSRELEPLDRPEKLIPLIKLDNLYNFRLHGEEKDTYEDVLEALRAGRDYKKWAWWPYFIFPIPEEWYEEPDPTKKGEPTKATYKDLHHMMKLLQDAKLGTRLGYVVKLFDILGDSCMTRIIRGTAGEEFQKRRTLHLGRFLLTYNSVLAIPGYEDNQEAREICLRLLKGLRVRKNELVEEFPSDKWDYEKDFSNGKVIGPFIYAK</sequence>
<dbReference type="SMR" id="Q7S3M3"/>
<dbReference type="Proteomes" id="UP000001805">
    <property type="component" value="Chromosome 3, Linkage Group III"/>
</dbReference>
<organism evidence="1 2">
    <name type="scientific">Neurospora crassa (strain ATCC 24698 / 74-OR23-1A / CBS 708.71 / DSM 1257 / FGSC 987)</name>
    <dbReference type="NCBI Taxonomy" id="367110"/>
    <lineage>
        <taxon>Eukaryota</taxon>
        <taxon>Fungi</taxon>
        <taxon>Dikarya</taxon>
        <taxon>Ascomycota</taxon>
        <taxon>Pezizomycotina</taxon>
        <taxon>Sordariomycetes</taxon>
        <taxon>Sordariomycetidae</taxon>
        <taxon>Sordariales</taxon>
        <taxon>Sordariaceae</taxon>
        <taxon>Neurospora</taxon>
    </lineage>
</organism>
<protein>
    <submittedName>
        <fullName evidence="1">Uncharacterized protein</fullName>
    </submittedName>
</protein>
<dbReference type="AlphaFoldDB" id="Q7S3M3"/>
<evidence type="ECO:0000313" key="1">
    <source>
        <dbReference type="EMBL" id="EAA30074.1"/>
    </source>
</evidence>
<dbReference type="RefSeq" id="XP_959310.1">
    <property type="nucleotide sequence ID" value="XM_954217.1"/>
</dbReference>
<evidence type="ECO:0000313" key="2">
    <source>
        <dbReference type="Proteomes" id="UP000001805"/>
    </source>
</evidence>
<dbReference type="KEGG" id="ncr:NCU08220"/>
<dbReference type="GeneID" id="3875432"/>
<proteinExistence type="predicted"/>
<name>Q7S3M3_NEUCR</name>
<reference evidence="1 2" key="1">
    <citation type="journal article" date="2003" name="Nature">
        <title>The genome sequence of the filamentous fungus Neurospora crassa.</title>
        <authorList>
            <person name="Galagan J.E."/>
            <person name="Calvo S.E."/>
            <person name="Borkovich K.A."/>
            <person name="Selker E.U."/>
            <person name="Read N.D."/>
            <person name="Jaffe D."/>
            <person name="FitzHugh W."/>
            <person name="Ma L.J."/>
            <person name="Smirnov S."/>
            <person name="Purcell S."/>
            <person name="Rehman B."/>
            <person name="Elkins T."/>
            <person name="Engels R."/>
            <person name="Wang S."/>
            <person name="Nielsen C.B."/>
            <person name="Butler J."/>
            <person name="Endrizzi M."/>
            <person name="Qui D."/>
            <person name="Ianakiev P."/>
            <person name="Bell-Pedersen D."/>
            <person name="Nelson M.A."/>
            <person name="Werner-Washburne M."/>
            <person name="Selitrennikoff C.P."/>
            <person name="Kinsey J.A."/>
            <person name="Braun E.L."/>
            <person name="Zelter A."/>
            <person name="Schulte U."/>
            <person name="Kothe G.O."/>
            <person name="Jedd G."/>
            <person name="Mewes W."/>
            <person name="Staben C."/>
            <person name="Marcotte E."/>
            <person name="Greenberg D."/>
            <person name="Roy A."/>
            <person name="Foley K."/>
            <person name="Naylor J."/>
            <person name="Stange-Thomann N."/>
            <person name="Barrett R."/>
            <person name="Gnerre S."/>
            <person name="Kamal M."/>
            <person name="Kamvysselis M."/>
            <person name="Mauceli E."/>
            <person name="Bielke C."/>
            <person name="Rudd S."/>
            <person name="Frishman D."/>
            <person name="Krystofova S."/>
            <person name="Rasmussen C."/>
            <person name="Metzenberg R.L."/>
            <person name="Perkins D.D."/>
            <person name="Kroken S."/>
            <person name="Cogoni C."/>
            <person name="Macino G."/>
            <person name="Catcheside D."/>
            <person name="Li W."/>
            <person name="Pratt R.J."/>
            <person name="Osmani S.A."/>
            <person name="DeSouza C.P."/>
            <person name="Glass L."/>
            <person name="Orbach M.J."/>
            <person name="Berglund J.A."/>
            <person name="Voelker R."/>
            <person name="Yarden O."/>
            <person name="Plamann M."/>
            <person name="Seiler S."/>
            <person name="Dunlap J."/>
            <person name="Radford A."/>
            <person name="Aramayo R."/>
            <person name="Natvig D.O."/>
            <person name="Alex L.A."/>
            <person name="Mannhaupt G."/>
            <person name="Ebbole D.J."/>
            <person name="Freitag M."/>
            <person name="Paulsen I."/>
            <person name="Sachs M.S."/>
            <person name="Lander E.S."/>
            <person name="Nusbaum C."/>
            <person name="Birren B."/>
        </authorList>
    </citation>
    <scope>NUCLEOTIDE SEQUENCE [LARGE SCALE GENOMIC DNA]</scope>
    <source>
        <strain evidence="2">ATCC 24698 / 74-OR23-1A / CBS 708.71 / DSM 1257 / FGSC 987</strain>
    </source>
</reference>
<dbReference type="VEuPathDB" id="FungiDB:NCU08220"/>
<keyword evidence="2" id="KW-1185">Reference proteome</keyword>
<dbReference type="InParanoid" id="Q7S3M3"/>
<dbReference type="HOGENOM" id="CLU_082794_0_0_1"/>
<dbReference type="OrthoDB" id="10282755at2759"/>
<dbReference type="EMBL" id="CM002238">
    <property type="protein sequence ID" value="EAA30074.1"/>
    <property type="molecule type" value="Genomic_DNA"/>
</dbReference>
<dbReference type="PaxDb" id="5141-EFNCRP00000004794"/>